<dbReference type="HOGENOM" id="CLU_033319_2_0_11"/>
<evidence type="ECO:0000256" key="1">
    <source>
        <dbReference type="SAM" id="MobiDB-lite"/>
    </source>
</evidence>
<name>D3Q7H9_STANL</name>
<dbReference type="SUPFAM" id="SSF52507">
    <property type="entry name" value="Homo-oligomeric flavin-containing Cys decarboxylases, HFCD"/>
    <property type="match status" value="1"/>
</dbReference>
<dbReference type="Gene3D" id="3.40.50.1950">
    <property type="entry name" value="Flavin prenyltransferase-like"/>
    <property type="match status" value="1"/>
</dbReference>
<proteinExistence type="predicted"/>
<dbReference type="STRING" id="446470.Snas_4678"/>
<organism evidence="3 4">
    <name type="scientific">Stackebrandtia nassauensis (strain DSM 44728 / CIP 108903 / NRRL B-16338 / NBRC 102104 / LLR-40K-21)</name>
    <dbReference type="NCBI Taxonomy" id="446470"/>
    <lineage>
        <taxon>Bacteria</taxon>
        <taxon>Bacillati</taxon>
        <taxon>Actinomycetota</taxon>
        <taxon>Actinomycetes</taxon>
        <taxon>Glycomycetales</taxon>
        <taxon>Glycomycetaceae</taxon>
        <taxon>Stackebrandtia</taxon>
    </lineage>
</organism>
<protein>
    <submittedName>
        <fullName evidence="3">Phosphopantothenoylcysteine decarboxylase</fullName>
        <ecNumber evidence="3">4.1.1.36</ecNumber>
    </submittedName>
</protein>
<feature type="region of interest" description="Disordered" evidence="1">
    <location>
        <begin position="198"/>
        <end position="232"/>
    </location>
</feature>
<gene>
    <name evidence="3" type="ordered locus">Snas_4678</name>
</gene>
<dbReference type="GO" id="GO:0071513">
    <property type="term" value="C:phosphopantothenoylcysteine decarboxylase complex"/>
    <property type="evidence" value="ECO:0007669"/>
    <property type="project" value="TreeGrafter"/>
</dbReference>
<dbReference type="GO" id="GO:0004633">
    <property type="term" value="F:phosphopantothenoylcysteine decarboxylase activity"/>
    <property type="evidence" value="ECO:0007669"/>
    <property type="project" value="UniProtKB-EC"/>
</dbReference>
<dbReference type="Pfam" id="PF02441">
    <property type="entry name" value="Flavoprotein"/>
    <property type="match status" value="1"/>
</dbReference>
<dbReference type="EC" id="4.1.1.36" evidence="3"/>
<accession>D3Q7H9</accession>
<dbReference type="InterPro" id="IPR003382">
    <property type="entry name" value="Flavoprotein"/>
</dbReference>
<sequence length="232" mass="25080">MYSSLPCKRLLVGIAGSIHAVHVPEYLLRFKREFATEIQVIMTRSAGNMVNPQVLEVYTDGDVVDDMWGNATLKAPHIRLTRWAELFLVLPATANIIGKTANGIADDLLSTAILASPHPVVFAPGMNPAMYDTPAVKRNLATLEADGHYVIHPEELTSVTSGEYDTGYGPTTDLVLKHLWHVHMRRVKEGYWDEATAAEPESPSITGADTGVGTNLKSLPLTPVNGAAKPAG</sequence>
<feature type="compositionally biased region" description="Polar residues" evidence="1">
    <location>
        <begin position="203"/>
        <end position="217"/>
    </location>
</feature>
<reference evidence="3 4" key="1">
    <citation type="journal article" date="2009" name="Stand. Genomic Sci.">
        <title>Complete genome sequence of Stackebrandtia nassauensis type strain (LLR-40K-21).</title>
        <authorList>
            <person name="Munk C."/>
            <person name="Lapidus A."/>
            <person name="Copeland A."/>
            <person name="Jando M."/>
            <person name="Mayilraj S."/>
            <person name="Glavina Del Rio T."/>
            <person name="Nolan M."/>
            <person name="Chen F."/>
            <person name="Lucas S."/>
            <person name="Tice H."/>
            <person name="Cheng J.F."/>
            <person name="Han C."/>
            <person name="Detter J.C."/>
            <person name="Bruce D."/>
            <person name="Goodwin L."/>
            <person name="Chain P."/>
            <person name="Pitluck S."/>
            <person name="Goker M."/>
            <person name="Ovchinikova G."/>
            <person name="Pati A."/>
            <person name="Ivanova N."/>
            <person name="Mavromatis K."/>
            <person name="Chen A."/>
            <person name="Palaniappan K."/>
            <person name="Land M."/>
            <person name="Hauser L."/>
            <person name="Chang Y.J."/>
            <person name="Jeffries C.D."/>
            <person name="Bristow J."/>
            <person name="Eisen J.A."/>
            <person name="Markowitz V."/>
            <person name="Hugenholtz P."/>
            <person name="Kyrpides N.C."/>
            <person name="Klenk H.P."/>
        </authorList>
    </citation>
    <scope>NUCLEOTIDE SEQUENCE [LARGE SCALE GENOMIC DNA]</scope>
    <source>
        <strain evidence="4">DSM 44728 / CIP 108903 / NRRL B-16338 / NBRC 102104 / LLR-40K-21</strain>
    </source>
</reference>
<dbReference type="eggNOG" id="COG0452">
    <property type="taxonomic scope" value="Bacteria"/>
</dbReference>
<dbReference type="GO" id="GO:0010181">
    <property type="term" value="F:FMN binding"/>
    <property type="evidence" value="ECO:0007669"/>
    <property type="project" value="TreeGrafter"/>
</dbReference>
<dbReference type="InterPro" id="IPR036551">
    <property type="entry name" value="Flavin_trans-like"/>
</dbReference>
<dbReference type="KEGG" id="sna:Snas_4678"/>
<dbReference type="PANTHER" id="PTHR14359">
    <property type="entry name" value="HOMO-OLIGOMERIC FLAVIN CONTAINING CYS DECARBOXYLASE FAMILY"/>
    <property type="match status" value="1"/>
</dbReference>
<evidence type="ECO:0000259" key="2">
    <source>
        <dbReference type="Pfam" id="PF02441"/>
    </source>
</evidence>
<feature type="domain" description="Flavoprotein" evidence="2">
    <location>
        <begin position="8"/>
        <end position="143"/>
    </location>
</feature>
<dbReference type="RefSeq" id="WP_013019892.1">
    <property type="nucleotide sequence ID" value="NC_013947.1"/>
</dbReference>
<dbReference type="EMBL" id="CP001778">
    <property type="protein sequence ID" value="ADD44321.1"/>
    <property type="molecule type" value="Genomic_DNA"/>
</dbReference>
<dbReference type="AlphaFoldDB" id="D3Q7H9"/>
<evidence type="ECO:0000313" key="3">
    <source>
        <dbReference type="EMBL" id="ADD44321.1"/>
    </source>
</evidence>
<keyword evidence="4" id="KW-1185">Reference proteome</keyword>
<keyword evidence="3" id="KW-0456">Lyase</keyword>
<dbReference type="Proteomes" id="UP000000844">
    <property type="component" value="Chromosome"/>
</dbReference>
<evidence type="ECO:0000313" key="4">
    <source>
        <dbReference type="Proteomes" id="UP000000844"/>
    </source>
</evidence>
<dbReference type="GO" id="GO:0015937">
    <property type="term" value="P:coenzyme A biosynthetic process"/>
    <property type="evidence" value="ECO:0007669"/>
    <property type="project" value="TreeGrafter"/>
</dbReference>
<dbReference type="PANTHER" id="PTHR14359:SF6">
    <property type="entry name" value="PHOSPHOPANTOTHENOYLCYSTEINE DECARBOXYLASE"/>
    <property type="match status" value="1"/>
</dbReference>